<evidence type="ECO:0000256" key="3">
    <source>
        <dbReference type="SAM" id="Phobius"/>
    </source>
</evidence>
<comment type="similarity">
    <text evidence="1">Belongs to the universal stress protein A family.</text>
</comment>
<evidence type="ECO:0000259" key="4">
    <source>
        <dbReference type="Pfam" id="PF00582"/>
    </source>
</evidence>
<dbReference type="PRINTS" id="PR01438">
    <property type="entry name" value="UNVRSLSTRESS"/>
</dbReference>
<keyword evidence="6" id="KW-1185">Reference proteome</keyword>
<feature type="transmembrane region" description="Helical" evidence="3">
    <location>
        <begin position="58"/>
        <end position="78"/>
    </location>
</feature>
<organism evidence="5 6">
    <name type="scientific">Plantactinospora siamensis</name>
    <dbReference type="NCBI Taxonomy" id="555372"/>
    <lineage>
        <taxon>Bacteria</taxon>
        <taxon>Bacillati</taxon>
        <taxon>Actinomycetota</taxon>
        <taxon>Actinomycetes</taxon>
        <taxon>Micromonosporales</taxon>
        <taxon>Micromonosporaceae</taxon>
        <taxon>Plantactinospora</taxon>
    </lineage>
</organism>
<dbReference type="Gene3D" id="3.40.50.620">
    <property type="entry name" value="HUPs"/>
    <property type="match status" value="1"/>
</dbReference>
<reference evidence="5 6" key="1">
    <citation type="submission" date="2024-09" db="EMBL/GenBank/DDBJ databases">
        <authorList>
            <person name="Sun Q."/>
            <person name="Mori K."/>
        </authorList>
    </citation>
    <scope>NUCLEOTIDE SEQUENCE [LARGE SCALE GENOMIC DNA]</scope>
    <source>
        <strain evidence="5 6">TBRC 2205</strain>
    </source>
</reference>
<dbReference type="CDD" id="cd00293">
    <property type="entry name" value="USP-like"/>
    <property type="match status" value="1"/>
</dbReference>
<dbReference type="Pfam" id="PF00582">
    <property type="entry name" value="Usp"/>
    <property type="match status" value="1"/>
</dbReference>
<evidence type="ECO:0000256" key="2">
    <source>
        <dbReference type="SAM" id="MobiDB-lite"/>
    </source>
</evidence>
<dbReference type="PANTHER" id="PTHR46268">
    <property type="entry name" value="STRESS RESPONSE PROTEIN NHAX"/>
    <property type="match status" value="1"/>
</dbReference>
<feature type="region of interest" description="Disordered" evidence="2">
    <location>
        <begin position="1"/>
        <end position="20"/>
    </location>
</feature>
<accession>A0ABV6NT08</accession>
<dbReference type="InterPro" id="IPR006016">
    <property type="entry name" value="UspA"/>
</dbReference>
<gene>
    <name evidence="5" type="ORF">ACFFHU_06880</name>
</gene>
<evidence type="ECO:0000313" key="6">
    <source>
        <dbReference type="Proteomes" id="UP001589894"/>
    </source>
</evidence>
<dbReference type="PANTHER" id="PTHR46268:SF6">
    <property type="entry name" value="UNIVERSAL STRESS PROTEIN UP12"/>
    <property type="match status" value="1"/>
</dbReference>
<evidence type="ECO:0000256" key="1">
    <source>
        <dbReference type="ARBA" id="ARBA00008791"/>
    </source>
</evidence>
<dbReference type="InterPro" id="IPR014729">
    <property type="entry name" value="Rossmann-like_a/b/a_fold"/>
</dbReference>
<name>A0ABV6NT08_9ACTN</name>
<dbReference type="RefSeq" id="WP_377336837.1">
    <property type="nucleotide sequence ID" value="NZ_JBHLUE010000004.1"/>
</dbReference>
<dbReference type="InterPro" id="IPR006015">
    <property type="entry name" value="Universal_stress_UspA"/>
</dbReference>
<protein>
    <submittedName>
        <fullName evidence="5">Universal stress protein</fullName>
    </submittedName>
</protein>
<dbReference type="Proteomes" id="UP001589894">
    <property type="component" value="Unassembled WGS sequence"/>
</dbReference>
<feature type="compositionally biased region" description="Basic and acidic residues" evidence="2">
    <location>
        <begin position="1"/>
        <end position="11"/>
    </location>
</feature>
<keyword evidence="3" id="KW-0472">Membrane</keyword>
<proteinExistence type="inferred from homology"/>
<dbReference type="SUPFAM" id="SSF52402">
    <property type="entry name" value="Adenine nucleotide alpha hydrolases-like"/>
    <property type="match status" value="1"/>
</dbReference>
<keyword evidence="3" id="KW-1133">Transmembrane helix</keyword>
<comment type="caution">
    <text evidence="5">The sequence shown here is derived from an EMBL/GenBank/DDBJ whole genome shotgun (WGS) entry which is preliminary data.</text>
</comment>
<feature type="domain" description="UspA" evidence="4">
    <location>
        <begin position="28"/>
        <end position="164"/>
    </location>
</feature>
<sequence>MAAQPVDREEYGPVAEPVPFERGTDGPRVVLVGVDGSRTSLRAAAYAAGLARRQRSRLVVVFVAASSGLGALALGPVASAIQETHEELTAELRRECKRGADELGLPITFLSRRGDPYLEIRAAADELRADLVVVGTSEQAGHRLIGSIANRLVKCGRWPVIVVP</sequence>
<dbReference type="EMBL" id="JBHLUE010000004">
    <property type="protein sequence ID" value="MFC0563892.1"/>
    <property type="molecule type" value="Genomic_DNA"/>
</dbReference>
<evidence type="ECO:0000313" key="5">
    <source>
        <dbReference type="EMBL" id="MFC0563892.1"/>
    </source>
</evidence>
<keyword evidence="3" id="KW-0812">Transmembrane</keyword>